<keyword evidence="2" id="KW-0479">Metal-binding</keyword>
<organism evidence="6 7">
    <name type="scientific">Rhizobium grahamii CCGE 502</name>
    <dbReference type="NCBI Taxonomy" id="990285"/>
    <lineage>
        <taxon>Bacteria</taxon>
        <taxon>Pseudomonadati</taxon>
        <taxon>Pseudomonadota</taxon>
        <taxon>Alphaproteobacteria</taxon>
        <taxon>Hyphomicrobiales</taxon>
        <taxon>Rhizobiaceae</taxon>
        <taxon>Rhizobium/Agrobacterium group</taxon>
        <taxon>Rhizobium</taxon>
    </lineage>
</organism>
<dbReference type="Gene3D" id="3.90.180.10">
    <property type="entry name" value="Medium-chain alcohol dehydrogenases, catalytic domain"/>
    <property type="match status" value="1"/>
</dbReference>
<evidence type="ECO:0000256" key="2">
    <source>
        <dbReference type="ARBA" id="ARBA00022723"/>
    </source>
</evidence>
<dbReference type="Proteomes" id="UP000014411">
    <property type="component" value="Unassembled WGS sequence"/>
</dbReference>
<feature type="domain" description="Alcohol dehydrogenase-like C-terminal" evidence="4">
    <location>
        <begin position="197"/>
        <end position="267"/>
    </location>
</feature>
<dbReference type="PANTHER" id="PTHR42813:SF2">
    <property type="entry name" value="DEHYDROGENASE, ZINC-CONTAINING, PUTATIVE (AFU_ORTHOLOGUE AFUA_2G02810)-RELATED"/>
    <property type="match status" value="1"/>
</dbReference>
<dbReference type="GO" id="GO:0046872">
    <property type="term" value="F:metal ion binding"/>
    <property type="evidence" value="ECO:0007669"/>
    <property type="project" value="UniProtKB-KW"/>
</dbReference>
<feature type="domain" description="Alcohol dehydrogenase-like N-terminal" evidence="5">
    <location>
        <begin position="25"/>
        <end position="157"/>
    </location>
</feature>
<dbReference type="InterPro" id="IPR036291">
    <property type="entry name" value="NAD(P)-bd_dom_sf"/>
</dbReference>
<dbReference type="Gene3D" id="3.40.50.720">
    <property type="entry name" value="NAD(P)-binding Rossmann-like Domain"/>
    <property type="match status" value="1"/>
</dbReference>
<evidence type="ECO:0000259" key="5">
    <source>
        <dbReference type="Pfam" id="PF08240"/>
    </source>
</evidence>
<dbReference type="SUPFAM" id="SSF50129">
    <property type="entry name" value="GroES-like"/>
    <property type="match status" value="1"/>
</dbReference>
<evidence type="ECO:0000259" key="4">
    <source>
        <dbReference type="Pfam" id="PF00107"/>
    </source>
</evidence>
<sequence>MRALVWHGKEDIRCDTVSDPEIEHPRDAIIKVTSCAICGSDLHLFHNFIPAMMPGDIMGHEMMGEVVETGSQMNGRLKKGDRIVVPFTINCGECDQCKRGNFSVCERTNREKDKADQVFGHTTAGLFGYTHLTGGYPGGQAEYLRVPFADETHIKVPDSLTDEQVLFLGDIFPTGWQAAAQCDIEPTDTVVVWGCGPVGQMTIRSAVLLGARQVVAIDCIAERLSMAEAGGAITINFEEESVVERLNELTNGKGPEKCIDAVGLESHVSMDQPDTLMDRAKQMLMLENDRPHVLREMIYVCRPAGIISIPGVYSGLVDKIPMGQAMNKGLSFRMGQTHVRRWTDDLLRRIEEGQIDPSFVITHSVGLEEGPEMYKVFRDKQDNCIKVVLKP</sequence>
<proteinExistence type="predicted"/>
<dbReference type="InterPro" id="IPR013154">
    <property type="entry name" value="ADH-like_N"/>
</dbReference>
<protein>
    <submittedName>
        <fullName evidence="6">Alcohol dehydrogenase GroES domain-containing protein</fullName>
    </submittedName>
</protein>
<dbReference type="STRING" id="990285.RGCCGE502_19455"/>
<evidence type="ECO:0000256" key="3">
    <source>
        <dbReference type="ARBA" id="ARBA00022833"/>
    </source>
</evidence>
<dbReference type="InterPro" id="IPR013149">
    <property type="entry name" value="ADH-like_C"/>
</dbReference>
<name>S3HER3_9HYPH</name>
<comment type="caution">
    <text evidence="6">The sequence shown here is derived from an EMBL/GenBank/DDBJ whole genome shotgun (WGS) entry which is preliminary data.</text>
</comment>
<dbReference type="InterPro" id="IPR011032">
    <property type="entry name" value="GroES-like_sf"/>
</dbReference>
<keyword evidence="7" id="KW-1185">Reference proteome</keyword>
<dbReference type="eggNOG" id="COG1063">
    <property type="taxonomic scope" value="Bacteria"/>
</dbReference>
<dbReference type="HOGENOM" id="CLU_026673_11_3_5"/>
<dbReference type="Pfam" id="PF08240">
    <property type="entry name" value="ADH_N"/>
    <property type="match status" value="1"/>
</dbReference>
<dbReference type="AlphaFoldDB" id="S3HER3"/>
<comment type="cofactor">
    <cofactor evidence="1">
        <name>Zn(2+)</name>
        <dbReference type="ChEBI" id="CHEBI:29105"/>
    </cofactor>
</comment>
<dbReference type="CDD" id="cd08283">
    <property type="entry name" value="FDH_like_1"/>
    <property type="match status" value="1"/>
</dbReference>
<dbReference type="RefSeq" id="WP_016555864.1">
    <property type="nucleotide sequence ID" value="NZ_AEYE02000023.1"/>
</dbReference>
<evidence type="ECO:0000313" key="7">
    <source>
        <dbReference type="Proteomes" id="UP000014411"/>
    </source>
</evidence>
<evidence type="ECO:0000313" key="6">
    <source>
        <dbReference type="EMBL" id="EPE96575.1"/>
    </source>
</evidence>
<dbReference type="Pfam" id="PF00107">
    <property type="entry name" value="ADH_zinc_N"/>
    <property type="match status" value="1"/>
</dbReference>
<accession>S3HER3</accession>
<dbReference type="EMBL" id="AEYE02000023">
    <property type="protein sequence ID" value="EPE96575.1"/>
    <property type="molecule type" value="Genomic_DNA"/>
</dbReference>
<dbReference type="SUPFAM" id="SSF51735">
    <property type="entry name" value="NAD(P)-binding Rossmann-fold domains"/>
    <property type="match status" value="1"/>
</dbReference>
<reference evidence="6 7" key="1">
    <citation type="journal article" date="2012" name="J. Bacteriol.">
        <title>Genome sequence of Rhizobium grahamii CCGE502, a broad-host-range symbiont with low nodulation competitiveness in Phaseolus vulgaris.</title>
        <authorList>
            <person name="Althabegoiti M.J."/>
            <person name="Lozano L."/>
            <person name="Torres-Tejerizo G."/>
            <person name="Ormeno-Orrillo E."/>
            <person name="Rogel M.A."/>
            <person name="Gonzalez V."/>
            <person name="Martinez-Romero E."/>
        </authorList>
    </citation>
    <scope>NUCLEOTIDE SEQUENCE [LARGE SCALE GENOMIC DNA]</scope>
    <source>
        <strain evidence="6 7">CCGE 502</strain>
    </source>
</reference>
<gene>
    <name evidence="6" type="ORF">RGCCGE502_19455</name>
</gene>
<keyword evidence="3" id="KW-0862">Zinc</keyword>
<dbReference type="PANTHER" id="PTHR42813">
    <property type="entry name" value="ZINC-TYPE ALCOHOL DEHYDROGENASE-LIKE"/>
    <property type="match status" value="1"/>
</dbReference>
<evidence type="ECO:0000256" key="1">
    <source>
        <dbReference type="ARBA" id="ARBA00001947"/>
    </source>
</evidence>